<dbReference type="Gene3D" id="3.80.10.10">
    <property type="entry name" value="Ribonuclease Inhibitor"/>
    <property type="match status" value="2"/>
</dbReference>
<accession>A0A5K0V176</accession>
<evidence type="ECO:0008006" key="12">
    <source>
        <dbReference type="Google" id="ProtNLM"/>
    </source>
</evidence>
<evidence type="ECO:0000256" key="3">
    <source>
        <dbReference type="ARBA" id="ARBA00022741"/>
    </source>
</evidence>
<dbReference type="InterPro" id="IPR041118">
    <property type="entry name" value="Rx_N"/>
</dbReference>
<feature type="domain" description="Disease resistance protein winged helix" evidence="9">
    <location>
        <begin position="462"/>
        <end position="526"/>
    </location>
</feature>
<dbReference type="GO" id="GO:0006952">
    <property type="term" value="P:defense response"/>
    <property type="evidence" value="ECO:0007669"/>
    <property type="project" value="UniProtKB-KW"/>
</dbReference>
<proteinExistence type="predicted"/>
<dbReference type="InterPro" id="IPR002182">
    <property type="entry name" value="NB-ARC"/>
</dbReference>
<evidence type="ECO:0000256" key="5">
    <source>
        <dbReference type="ARBA" id="ARBA00022840"/>
    </source>
</evidence>
<dbReference type="Pfam" id="PF18052">
    <property type="entry name" value="Rx_N"/>
    <property type="match status" value="1"/>
</dbReference>
<dbReference type="Gramene" id="NC1G0157750.1">
    <property type="protein sequence ID" value="NC1G0157750.1:cds"/>
    <property type="gene ID" value="NC1G0157750"/>
</dbReference>
<dbReference type="GO" id="GO:0005524">
    <property type="term" value="F:ATP binding"/>
    <property type="evidence" value="ECO:0007669"/>
    <property type="project" value="UniProtKB-KW"/>
</dbReference>
<dbReference type="PANTHER" id="PTHR36766:SF40">
    <property type="entry name" value="DISEASE RESISTANCE PROTEIN RGA3"/>
    <property type="match status" value="1"/>
</dbReference>
<dbReference type="PRINTS" id="PR00364">
    <property type="entry name" value="DISEASERSIST"/>
</dbReference>
<keyword evidence="2" id="KW-0677">Repeat</keyword>
<dbReference type="Pfam" id="PF23559">
    <property type="entry name" value="WHD_DRP"/>
    <property type="match status" value="1"/>
</dbReference>
<dbReference type="Pfam" id="PF00931">
    <property type="entry name" value="NB-ARC"/>
    <property type="match status" value="1"/>
</dbReference>
<reference evidence="11" key="1">
    <citation type="submission" date="2019-09" db="EMBL/GenBank/DDBJ databases">
        <authorList>
            <person name="Zhang L."/>
        </authorList>
    </citation>
    <scope>NUCLEOTIDE SEQUENCE</scope>
</reference>
<evidence type="ECO:0000259" key="10">
    <source>
        <dbReference type="Pfam" id="PF23598"/>
    </source>
</evidence>
<dbReference type="InterPro" id="IPR055414">
    <property type="entry name" value="LRR_R13L4/SHOC2-like"/>
</dbReference>
<evidence type="ECO:0000256" key="1">
    <source>
        <dbReference type="ARBA" id="ARBA00022614"/>
    </source>
</evidence>
<feature type="domain" description="Disease resistance R13L4/SHOC-2-like LRR" evidence="10">
    <location>
        <begin position="571"/>
        <end position="828"/>
    </location>
</feature>
<dbReference type="Pfam" id="PF23598">
    <property type="entry name" value="LRR_14"/>
    <property type="match status" value="1"/>
</dbReference>
<keyword evidence="4" id="KW-0611">Plant defense</keyword>
<dbReference type="InterPro" id="IPR003591">
    <property type="entry name" value="Leu-rich_rpt_typical-subtyp"/>
</dbReference>
<keyword evidence="1" id="KW-0433">Leucine-rich repeat</keyword>
<dbReference type="Gene3D" id="3.40.50.300">
    <property type="entry name" value="P-loop containing nucleotide triphosphate hydrolases"/>
    <property type="match status" value="1"/>
</dbReference>
<dbReference type="InterPro" id="IPR027417">
    <property type="entry name" value="P-loop_NTPase"/>
</dbReference>
<dbReference type="Gene3D" id="1.10.8.430">
    <property type="entry name" value="Helical domain of apoptotic protease-activating factors"/>
    <property type="match status" value="1"/>
</dbReference>
<dbReference type="PANTHER" id="PTHR36766">
    <property type="entry name" value="PLANT BROAD-SPECTRUM MILDEW RESISTANCE PROTEIN RPW8"/>
    <property type="match status" value="1"/>
</dbReference>
<dbReference type="EMBL" id="LR721774">
    <property type="protein sequence ID" value="VVV33844.1"/>
    <property type="molecule type" value="Genomic_DNA"/>
</dbReference>
<dbReference type="CDD" id="cd14798">
    <property type="entry name" value="RX-CC_like"/>
    <property type="match status" value="1"/>
</dbReference>
<dbReference type="FunFam" id="1.10.10.10:FF:000322">
    <property type="entry name" value="Probable disease resistance protein At1g63360"/>
    <property type="match status" value="1"/>
</dbReference>
<name>A0A5K0V176_9MAGN</name>
<evidence type="ECO:0000259" key="7">
    <source>
        <dbReference type="Pfam" id="PF00931"/>
    </source>
</evidence>
<dbReference type="InterPro" id="IPR038005">
    <property type="entry name" value="RX-like_CC"/>
</dbReference>
<evidence type="ECO:0000259" key="8">
    <source>
        <dbReference type="Pfam" id="PF18052"/>
    </source>
</evidence>
<dbReference type="OMA" id="SINCCES"/>
<dbReference type="InterPro" id="IPR058922">
    <property type="entry name" value="WHD_DRP"/>
</dbReference>
<dbReference type="GO" id="GO:0051707">
    <property type="term" value="P:response to other organism"/>
    <property type="evidence" value="ECO:0007669"/>
    <property type="project" value="UniProtKB-ARBA"/>
</dbReference>
<evidence type="ECO:0000256" key="2">
    <source>
        <dbReference type="ARBA" id="ARBA00022737"/>
    </source>
</evidence>
<dbReference type="Gene3D" id="1.10.10.10">
    <property type="entry name" value="Winged helix-like DNA-binding domain superfamily/Winged helix DNA-binding domain"/>
    <property type="match status" value="1"/>
</dbReference>
<dbReference type="AlphaFoldDB" id="A0A5K0V176"/>
<dbReference type="OrthoDB" id="544129at2759"/>
<dbReference type="InterPro" id="IPR036388">
    <property type="entry name" value="WH-like_DNA-bd_sf"/>
</dbReference>
<feature type="domain" description="Disease resistance N-terminal" evidence="8">
    <location>
        <begin position="37"/>
        <end position="124"/>
    </location>
</feature>
<evidence type="ECO:0000256" key="4">
    <source>
        <dbReference type="ARBA" id="ARBA00022821"/>
    </source>
</evidence>
<gene>
    <name evidence="11" type="ORF">NYM_LOCUS2572</name>
</gene>
<dbReference type="SUPFAM" id="SSF52058">
    <property type="entry name" value="L domain-like"/>
    <property type="match status" value="2"/>
</dbReference>
<feature type="coiled-coil region" evidence="6">
    <location>
        <begin position="47"/>
        <end position="81"/>
    </location>
</feature>
<dbReference type="SUPFAM" id="SSF52540">
    <property type="entry name" value="P-loop containing nucleoside triphosphate hydrolases"/>
    <property type="match status" value="1"/>
</dbReference>
<keyword evidence="3" id="KW-0547">Nucleotide-binding</keyword>
<keyword evidence="5" id="KW-0067">ATP-binding</keyword>
<feature type="domain" description="NB-ARC" evidence="7">
    <location>
        <begin position="216"/>
        <end position="367"/>
    </location>
</feature>
<dbReference type="Gene3D" id="1.20.5.4130">
    <property type="match status" value="1"/>
</dbReference>
<sequence length="1170" mass="131302">MPASLFLRWKDFSQFGSAISCILKQTDMAEELAKAAISSLLSSVDLIKAKFNAFKNAEGELKKLESKLEDIRAAIQTANRMPFFNNERVRDWVWKLKDVLYDAEDTIDEYRTSTSSGKKRKAIMSASKSFNRYQLGNNMKSINERLEEIHRERETLGLYKLFEATQSSGTGQNPTSTKHYRETTSLISWQGTVGREVDKKRILESLQLRSFTHGTKCNVSVISITGQGGIGKTTLAKMVFNEVEEEFGKNRWWVCVSEKPDLKELVRKILESVTEKSPDYTQLELLCKCLKKELSDKRFLLVLDDVWDLEWWEQIKTLLVEGAVGSAVLITTRKKQVSGDVNSIYMHKLERLSQEESWHLFVINALKEDKSEYDLVRENVKDIGERIVQKCGGLPLVIQTVGRLLRSKKIGRHEWTVAEKSGIWEWKMPSSSSPYGDILPGLVLSYDDLSPCLKNCFVYCSVYPKDYEIQKNELIMQWIAHGLVEEANGVDMEARANDYLNDLIDRCLIEETKKGVKLHDILHDLALYIGGKEYSHNSATEHTRHLSLTGGSFIAQSELQTSKLHTLLSSCSCGINSLGKVRSLRVLSLIGADIKELPDCIGDLALLKYLGLSGTWVKSLPSSIGRLYNLQTLNLDGSHIEELPKEIGELCNLRYLGLEKTDKLTFVAEGLGKLTHLRTLCKFLACENGCSIRELKELNKLKGSLNIMGLGSITTMTDAGEAQLNKKKSITALRLDFSMPNGATSRTADDDTGELQNESKRQGGILEALQPPHGLENLELSCYKGGALPSTWYLESNYANLQTLRLSCCSHLGTMPVVPALKSLTLEKCDDLMLLTSMPALVKLEVKECNKLNSVANMPVLRKLKLSSCQVLNDLPCFPSLEELKLQYLNIFRGWPMEKGQEGTTAMPHLRTLEVSGCAELKALPPCLESLEEMTMFGLPKWEGFEGGTGEAAALPCLKNAQLVMCPNMQMEGLLPALSKGHEIELQQLTVLVSPCARLKLDAFTRLPKLTELRTSNELLQCGDGDEPPLPSQVSSFLPSLRILHLWGGEPNANWGKVPDWVWGLTQVEEIWLYDFPEQTSLGGGHWQNFKQLKGLYIRKFPKLRYLVDMLPRPANAAEEEEEGEHGSAGLVPEQEQIASLSRLEDLDCYNCPLLLLPRDYLPGVRISYK</sequence>
<protein>
    <recommendedName>
        <fullName evidence="12">AAA+ ATPase domain-containing protein</fullName>
    </recommendedName>
</protein>
<dbReference type="GO" id="GO:0043531">
    <property type="term" value="F:ADP binding"/>
    <property type="evidence" value="ECO:0007669"/>
    <property type="project" value="InterPro"/>
</dbReference>
<dbReference type="InterPro" id="IPR032675">
    <property type="entry name" value="LRR_dom_sf"/>
</dbReference>
<evidence type="ECO:0000313" key="11">
    <source>
        <dbReference type="EMBL" id="VVV33844.1"/>
    </source>
</evidence>
<dbReference type="SMART" id="SM00369">
    <property type="entry name" value="LRR_TYP"/>
    <property type="match status" value="3"/>
</dbReference>
<evidence type="ECO:0000256" key="6">
    <source>
        <dbReference type="SAM" id="Coils"/>
    </source>
</evidence>
<organism evidence="11">
    <name type="scientific">Nymphaea colorata</name>
    <name type="common">pocket water lily</name>
    <dbReference type="NCBI Taxonomy" id="210225"/>
    <lineage>
        <taxon>Eukaryota</taxon>
        <taxon>Viridiplantae</taxon>
        <taxon>Streptophyta</taxon>
        <taxon>Embryophyta</taxon>
        <taxon>Tracheophyta</taxon>
        <taxon>Spermatophyta</taxon>
        <taxon>Magnoliopsida</taxon>
        <taxon>Nymphaeales</taxon>
        <taxon>Nymphaeaceae</taxon>
        <taxon>Nymphaea</taxon>
    </lineage>
</organism>
<dbReference type="InterPro" id="IPR042197">
    <property type="entry name" value="Apaf_helical"/>
</dbReference>
<evidence type="ECO:0000259" key="9">
    <source>
        <dbReference type="Pfam" id="PF23559"/>
    </source>
</evidence>
<keyword evidence="6" id="KW-0175">Coiled coil</keyword>